<dbReference type="PANTHER" id="PTHR14359">
    <property type="entry name" value="HOMO-OLIGOMERIC FLAVIN CONTAINING CYS DECARBOXYLASE FAMILY"/>
    <property type="match status" value="1"/>
</dbReference>
<evidence type="ECO:0000259" key="1">
    <source>
        <dbReference type="Pfam" id="PF02441"/>
    </source>
</evidence>
<dbReference type="GO" id="GO:0004633">
    <property type="term" value="F:phosphopantothenoylcysteine decarboxylase activity"/>
    <property type="evidence" value="ECO:0007669"/>
    <property type="project" value="TreeGrafter"/>
</dbReference>
<accession>A0A383BGM5</accession>
<organism evidence="2">
    <name type="scientific">marine metagenome</name>
    <dbReference type="NCBI Taxonomy" id="408172"/>
    <lineage>
        <taxon>unclassified sequences</taxon>
        <taxon>metagenomes</taxon>
        <taxon>ecological metagenomes</taxon>
    </lineage>
</organism>
<dbReference type="Gene3D" id="3.40.50.1950">
    <property type="entry name" value="Flavin prenyltransferase-like"/>
    <property type="match status" value="1"/>
</dbReference>
<dbReference type="GO" id="GO:0010181">
    <property type="term" value="F:FMN binding"/>
    <property type="evidence" value="ECO:0007669"/>
    <property type="project" value="TreeGrafter"/>
</dbReference>
<evidence type="ECO:0000313" key="2">
    <source>
        <dbReference type="EMBL" id="SVE18940.1"/>
    </source>
</evidence>
<reference evidence="2" key="1">
    <citation type="submission" date="2018-05" db="EMBL/GenBank/DDBJ databases">
        <authorList>
            <person name="Lanie J.A."/>
            <person name="Ng W.-L."/>
            <person name="Kazmierczak K.M."/>
            <person name="Andrzejewski T.M."/>
            <person name="Davidsen T.M."/>
            <person name="Wayne K.J."/>
            <person name="Tettelin H."/>
            <person name="Glass J.I."/>
            <person name="Rusch D."/>
            <person name="Podicherti R."/>
            <person name="Tsui H.-C.T."/>
            <person name="Winkler M.E."/>
        </authorList>
    </citation>
    <scope>NUCLEOTIDE SEQUENCE</scope>
</reference>
<dbReference type="Pfam" id="PF02441">
    <property type="entry name" value="Flavoprotein"/>
    <property type="match status" value="1"/>
</dbReference>
<dbReference type="InterPro" id="IPR036551">
    <property type="entry name" value="Flavin_trans-like"/>
</dbReference>
<name>A0A383BGM5_9ZZZZ</name>
<feature type="non-terminal residue" evidence="2">
    <location>
        <position position="192"/>
    </location>
</feature>
<feature type="domain" description="Flavoprotein" evidence="1">
    <location>
        <begin position="4"/>
        <end position="172"/>
    </location>
</feature>
<dbReference type="EMBL" id="UINC01200173">
    <property type="protein sequence ID" value="SVE18940.1"/>
    <property type="molecule type" value="Genomic_DNA"/>
</dbReference>
<dbReference type="GO" id="GO:0015937">
    <property type="term" value="P:coenzyme A biosynthetic process"/>
    <property type="evidence" value="ECO:0007669"/>
    <property type="project" value="TreeGrafter"/>
</dbReference>
<dbReference type="SUPFAM" id="SSF52507">
    <property type="entry name" value="Homo-oligomeric flavin-containing Cys decarboxylases, HFCD"/>
    <property type="match status" value="1"/>
</dbReference>
<dbReference type="GO" id="GO:0071513">
    <property type="term" value="C:phosphopantothenoylcysteine decarboxylase complex"/>
    <property type="evidence" value="ECO:0007669"/>
    <property type="project" value="TreeGrafter"/>
</dbReference>
<proteinExistence type="predicted"/>
<dbReference type="InterPro" id="IPR003382">
    <property type="entry name" value="Flavoprotein"/>
</dbReference>
<sequence>MKNKNILVVVTGSIAAYKTCDVIRLLRKEGAEVQVMMTRAAQEFVGKTTFAALTNHEVITEMFTRTPKAGLEHIKLAIDLDAVVVIPATENMLCKVANGVADEVASTTLSICEQPTLFAPAMNFRMWHNPATMEAVEKLLERGKKVLDPEEGALASLHEGEGRLPDIKIIMNGIRSLFDIPLPLKGKRILIT</sequence>
<gene>
    <name evidence="2" type="ORF">METZ01_LOCUS471794</name>
</gene>
<protein>
    <recommendedName>
        <fullName evidence="1">Flavoprotein domain-containing protein</fullName>
    </recommendedName>
</protein>
<dbReference type="PANTHER" id="PTHR14359:SF6">
    <property type="entry name" value="PHOSPHOPANTOTHENOYLCYSTEINE DECARBOXYLASE"/>
    <property type="match status" value="1"/>
</dbReference>
<dbReference type="AlphaFoldDB" id="A0A383BGM5"/>